<protein>
    <submittedName>
        <fullName evidence="3">DUF4440 domain-containing protein</fullName>
    </submittedName>
</protein>
<accession>A0A7Z0UI00</accession>
<dbReference type="Gene3D" id="3.10.450.50">
    <property type="match status" value="1"/>
</dbReference>
<evidence type="ECO:0000313" key="2">
    <source>
        <dbReference type="EMBL" id="MBA5800442.1"/>
    </source>
</evidence>
<name>A0A7Z0UI00_9HYPH</name>
<evidence type="ECO:0000259" key="1">
    <source>
        <dbReference type="Pfam" id="PF14534"/>
    </source>
</evidence>
<dbReference type="Pfam" id="PF14534">
    <property type="entry name" value="DUF4440"/>
    <property type="match status" value="1"/>
</dbReference>
<proteinExistence type="predicted"/>
<sequence length="134" mass="14839">MPSNYPLARTAEEFYPVMKVRLNSLDVETALGVFDSACIMIDAAGAIHRGLEAIGGELEKYFSLGLQMDMAKRHLFTTGDTALLICDWSYDGIARDGTTVNMKGTASDVIRRGDDGIWRYIIDNPFGTQRRDAL</sequence>
<gene>
    <name evidence="3" type="ORF">HX900_33980</name>
    <name evidence="2" type="ORF">HX902_02155</name>
</gene>
<dbReference type="AlphaFoldDB" id="A0A7Z0UI00"/>
<dbReference type="SUPFAM" id="SSF54427">
    <property type="entry name" value="NTF2-like"/>
    <property type="match status" value="1"/>
</dbReference>
<dbReference type="EMBL" id="JACCPJ010000015">
    <property type="protein sequence ID" value="NZD66072.1"/>
    <property type="molecule type" value="Genomic_DNA"/>
</dbReference>
<keyword evidence="5" id="KW-1185">Reference proteome</keyword>
<dbReference type="EMBL" id="JACGBJ010000001">
    <property type="protein sequence ID" value="MBA5800442.1"/>
    <property type="molecule type" value="Genomic_DNA"/>
</dbReference>
<organism evidence="3 4">
    <name type="scientific">Rhizobium changzhiense</name>
    <dbReference type="NCBI Taxonomy" id="2692317"/>
    <lineage>
        <taxon>Bacteria</taxon>
        <taxon>Pseudomonadati</taxon>
        <taxon>Pseudomonadota</taxon>
        <taxon>Alphaproteobacteria</taxon>
        <taxon>Hyphomicrobiales</taxon>
        <taxon>Rhizobiaceae</taxon>
        <taxon>Rhizobium/Agrobacterium group</taxon>
        <taxon>Rhizobium</taxon>
    </lineage>
</organism>
<dbReference type="Proteomes" id="UP000539787">
    <property type="component" value="Unassembled WGS sequence"/>
</dbReference>
<evidence type="ECO:0000313" key="5">
    <source>
        <dbReference type="Proteomes" id="UP000539787"/>
    </source>
</evidence>
<feature type="domain" description="DUF4440" evidence="1">
    <location>
        <begin position="24"/>
        <end position="119"/>
    </location>
</feature>
<comment type="caution">
    <text evidence="3">The sequence shown here is derived from an EMBL/GenBank/DDBJ whole genome shotgun (WGS) entry which is preliminary data.</text>
</comment>
<reference evidence="4 5" key="1">
    <citation type="submission" date="2020-07" db="EMBL/GenBank/DDBJ databases">
        <authorList>
            <person name="Sun Q."/>
        </authorList>
    </citation>
    <scope>NUCLEOTIDE SEQUENCE [LARGE SCALE GENOMIC DNA]</scope>
    <source>
        <strain evidence="3 4">WYCCWR 11290</strain>
        <strain evidence="2 5">WYCCWR 11317</strain>
    </source>
</reference>
<dbReference type="RefSeq" id="WP_180697321.1">
    <property type="nucleotide sequence ID" value="NZ_JACCPJ010000015.1"/>
</dbReference>
<dbReference type="InterPro" id="IPR032710">
    <property type="entry name" value="NTF2-like_dom_sf"/>
</dbReference>
<evidence type="ECO:0000313" key="3">
    <source>
        <dbReference type="EMBL" id="NZD66072.1"/>
    </source>
</evidence>
<dbReference type="Proteomes" id="UP000532162">
    <property type="component" value="Unassembled WGS sequence"/>
</dbReference>
<evidence type="ECO:0000313" key="4">
    <source>
        <dbReference type="Proteomes" id="UP000532162"/>
    </source>
</evidence>
<dbReference type="InterPro" id="IPR027843">
    <property type="entry name" value="DUF4440"/>
</dbReference>